<dbReference type="InterPro" id="IPR002225">
    <property type="entry name" value="3Beta_OHSteriod_DH/Estase"/>
</dbReference>
<dbReference type="AlphaFoldDB" id="A0AAV5NWJ7"/>
<feature type="domain" description="3-beta hydroxysteroid dehydrogenase/isomerase" evidence="1">
    <location>
        <begin position="4"/>
        <end position="255"/>
    </location>
</feature>
<keyword evidence="3" id="KW-1185">Reference proteome</keyword>
<dbReference type="Gene3D" id="3.40.50.720">
    <property type="entry name" value="NAD(P)-binding Rossmann-like Domain"/>
    <property type="match status" value="1"/>
</dbReference>
<evidence type="ECO:0000313" key="3">
    <source>
        <dbReference type="Proteomes" id="UP001156690"/>
    </source>
</evidence>
<evidence type="ECO:0000259" key="1">
    <source>
        <dbReference type="Pfam" id="PF01073"/>
    </source>
</evidence>
<gene>
    <name evidence="2" type="ORF">GCM10007932_43880</name>
</gene>
<protein>
    <submittedName>
        <fullName evidence="2">3-beta hydroxysteroid dehydrogenase</fullName>
    </submittedName>
</protein>
<reference evidence="3" key="1">
    <citation type="journal article" date="2019" name="Int. J. Syst. Evol. Microbiol.">
        <title>The Global Catalogue of Microorganisms (GCM) 10K type strain sequencing project: providing services to taxonomists for standard genome sequencing and annotation.</title>
        <authorList>
            <consortium name="The Broad Institute Genomics Platform"/>
            <consortium name="The Broad Institute Genome Sequencing Center for Infectious Disease"/>
            <person name="Wu L."/>
            <person name="Ma J."/>
        </authorList>
    </citation>
    <scope>NUCLEOTIDE SEQUENCE [LARGE SCALE GENOMIC DNA]</scope>
    <source>
        <strain evidence="3">NBRC 15640</strain>
    </source>
</reference>
<dbReference type="RefSeq" id="WP_126608706.1">
    <property type="nucleotide sequence ID" value="NZ_AP025144.1"/>
</dbReference>
<evidence type="ECO:0000313" key="2">
    <source>
        <dbReference type="EMBL" id="GLQ75026.1"/>
    </source>
</evidence>
<dbReference type="InterPro" id="IPR036291">
    <property type="entry name" value="NAD(P)-bd_dom_sf"/>
</dbReference>
<dbReference type="GO" id="GO:0006694">
    <property type="term" value="P:steroid biosynthetic process"/>
    <property type="evidence" value="ECO:0007669"/>
    <property type="project" value="InterPro"/>
</dbReference>
<name>A0AAV5NWJ7_9VIBR</name>
<sequence length="336" mass="37658">MKILVTGGTGMLGNAIIRLYHKKHALRFLGRNLKIAASLEENYNASAYLGDLSDKEMLRQACHGVNAIIHCAALSSPWGSYDDFYQANVLGTQNLLDAALKEDVKTFIHISTTSVYFDESDRWAIKESDPVANPFCNDYAKTKYQAEQLVQSTPTDLKSIILRPRGIFGPNDRAIVPRIMKAIRGNTLLMPSSRNPILDLTYVDNVADAAILACENAKNIESGSILNISNDEPKPVLDILHSLFQQSSHHQGSNTRVNIKGLPYSWLLPILTANEWIRTKLPSRPEPKITRYSAGLFHYHQTLDISRAKELLGYKPHVSIEEGIQRYVIWSKNQTV</sequence>
<comment type="caution">
    <text evidence="2">The sequence shown here is derived from an EMBL/GenBank/DDBJ whole genome shotgun (WGS) entry which is preliminary data.</text>
</comment>
<dbReference type="Proteomes" id="UP001156690">
    <property type="component" value="Unassembled WGS sequence"/>
</dbReference>
<dbReference type="Pfam" id="PF01073">
    <property type="entry name" value="3Beta_HSD"/>
    <property type="match status" value="1"/>
</dbReference>
<dbReference type="GO" id="GO:0016616">
    <property type="term" value="F:oxidoreductase activity, acting on the CH-OH group of donors, NAD or NADP as acceptor"/>
    <property type="evidence" value="ECO:0007669"/>
    <property type="project" value="InterPro"/>
</dbReference>
<dbReference type="PANTHER" id="PTHR43000">
    <property type="entry name" value="DTDP-D-GLUCOSE 4,6-DEHYDRATASE-RELATED"/>
    <property type="match status" value="1"/>
</dbReference>
<organism evidence="2 3">
    <name type="scientific">Vibrio penaeicida</name>
    <dbReference type="NCBI Taxonomy" id="104609"/>
    <lineage>
        <taxon>Bacteria</taxon>
        <taxon>Pseudomonadati</taxon>
        <taxon>Pseudomonadota</taxon>
        <taxon>Gammaproteobacteria</taxon>
        <taxon>Vibrionales</taxon>
        <taxon>Vibrionaceae</taxon>
        <taxon>Vibrio</taxon>
    </lineage>
</organism>
<proteinExistence type="predicted"/>
<accession>A0AAV5NWJ7</accession>
<dbReference type="EMBL" id="BSNX01000067">
    <property type="protein sequence ID" value="GLQ75026.1"/>
    <property type="molecule type" value="Genomic_DNA"/>
</dbReference>
<dbReference type="SUPFAM" id="SSF51735">
    <property type="entry name" value="NAD(P)-binding Rossmann-fold domains"/>
    <property type="match status" value="1"/>
</dbReference>